<proteinExistence type="predicted"/>
<evidence type="ECO:0000313" key="4">
    <source>
        <dbReference type="Proteomes" id="UP000383932"/>
    </source>
</evidence>
<feature type="coiled-coil region" evidence="1">
    <location>
        <begin position="191"/>
        <end position="266"/>
    </location>
</feature>
<dbReference type="OrthoDB" id="3242698at2759"/>
<reference evidence="3 4" key="1">
    <citation type="journal article" date="2019" name="Fungal Biol. Biotechnol.">
        <title>Draft genome sequence of fastidious pathogen Ceratobasidium theobromae, which causes vascular-streak dieback in Theobroma cacao.</title>
        <authorList>
            <person name="Ali S.S."/>
            <person name="Asman A."/>
            <person name="Shao J."/>
            <person name="Firmansyah A.P."/>
            <person name="Susilo A.W."/>
            <person name="Rosmana A."/>
            <person name="McMahon P."/>
            <person name="Junaid M."/>
            <person name="Guest D."/>
            <person name="Kheng T.Y."/>
            <person name="Meinhardt L.W."/>
            <person name="Bailey B.A."/>
        </authorList>
    </citation>
    <scope>NUCLEOTIDE SEQUENCE [LARGE SCALE GENOMIC DNA]</scope>
    <source>
        <strain evidence="3 4">CT2</strain>
    </source>
</reference>
<keyword evidence="4" id="KW-1185">Reference proteome</keyword>
<organism evidence="3 4">
    <name type="scientific">Ceratobasidium theobromae</name>
    <dbReference type="NCBI Taxonomy" id="1582974"/>
    <lineage>
        <taxon>Eukaryota</taxon>
        <taxon>Fungi</taxon>
        <taxon>Dikarya</taxon>
        <taxon>Basidiomycota</taxon>
        <taxon>Agaricomycotina</taxon>
        <taxon>Agaricomycetes</taxon>
        <taxon>Cantharellales</taxon>
        <taxon>Ceratobasidiaceae</taxon>
        <taxon>Ceratobasidium</taxon>
    </lineage>
</organism>
<keyword evidence="1" id="KW-0175">Coiled coil</keyword>
<comment type="caution">
    <text evidence="3">The sequence shown here is derived from an EMBL/GenBank/DDBJ whole genome shotgun (WGS) entry which is preliminary data.</text>
</comment>
<dbReference type="EMBL" id="SSOP01000007">
    <property type="protein sequence ID" value="KAB5595671.1"/>
    <property type="molecule type" value="Genomic_DNA"/>
</dbReference>
<evidence type="ECO:0000256" key="1">
    <source>
        <dbReference type="SAM" id="Coils"/>
    </source>
</evidence>
<feature type="region of interest" description="Disordered" evidence="2">
    <location>
        <begin position="307"/>
        <end position="338"/>
    </location>
</feature>
<evidence type="ECO:0000256" key="2">
    <source>
        <dbReference type="SAM" id="MobiDB-lite"/>
    </source>
</evidence>
<name>A0A5N5QVR0_9AGAM</name>
<protein>
    <submittedName>
        <fullName evidence="3">Uncharacterized protein</fullName>
    </submittedName>
</protein>
<accession>A0A5N5QVR0</accession>
<sequence>MIDFNGMKWVGRPDDPTENTWEREAVFQSSAQTIELVEKFWDLKPEPLSEPNREGQYELGSMFEASPAYLALRRRLVAAACLDTPRSQPRASRTGSASAARANKRIRSPSTSDDDAHPTNRRREAAPPVDEGYRPLSPLLHDAPRPMIRPSIGSVLTFQKGKAVIQDKNRQIQDARLFRIRGGLFLQQHLRKDRERRLAEAKKRAEAAEAAKAAAEEARRVAKEEAERAAEEEARRVAEELAEELAEAEEAERIAEEARLAEETAQFEAEAKARVARAAEWSAPRSELPKPPSPPSLKVLLAGSLEDDDLPDFEDDEEKPAVGKSDTPPHTSIFGAPSSLLDVKPKAAKKASDPYYWAKKMDEERKQKELFSRHPILKLEVNGSPIQVFITDIFNESPRSLNTATISTFAGSIIDTVSTQQEVDAAITGVERGWSPSKSVARLAAVSNVHWAALEVLALQLLVEGKVIISSENEEGWKPIIFASEEEGIFHLLGAPDQLANYKATLLMTMVKSST</sequence>
<feature type="compositionally biased region" description="Acidic residues" evidence="2">
    <location>
        <begin position="307"/>
        <end position="318"/>
    </location>
</feature>
<evidence type="ECO:0000313" key="3">
    <source>
        <dbReference type="EMBL" id="KAB5595671.1"/>
    </source>
</evidence>
<feature type="compositionally biased region" description="Basic and acidic residues" evidence="2">
    <location>
        <begin position="114"/>
        <end position="125"/>
    </location>
</feature>
<dbReference type="AlphaFoldDB" id="A0A5N5QVR0"/>
<gene>
    <name evidence="3" type="ORF">CTheo_909</name>
</gene>
<feature type="compositionally biased region" description="Low complexity" evidence="2">
    <location>
        <begin position="90"/>
        <end position="101"/>
    </location>
</feature>
<dbReference type="Proteomes" id="UP000383932">
    <property type="component" value="Unassembled WGS sequence"/>
</dbReference>
<feature type="region of interest" description="Disordered" evidence="2">
    <location>
        <begin position="84"/>
        <end position="146"/>
    </location>
</feature>